<protein>
    <submittedName>
        <fullName evidence="2">Ribosomal protein S18 acetylase RimI-like enzyme</fullName>
    </submittedName>
</protein>
<reference evidence="2 3" key="1">
    <citation type="submission" date="2020-08" db="EMBL/GenBank/DDBJ databases">
        <title>Genomic Encyclopedia of Type Strains, Phase III (KMG-III): the genomes of soil and plant-associated and newly described type strains.</title>
        <authorList>
            <person name="Whitman W."/>
        </authorList>
    </citation>
    <scope>NUCLEOTIDE SEQUENCE [LARGE SCALE GENOMIC DNA]</scope>
    <source>
        <strain evidence="2 3">CECT 5862</strain>
    </source>
</reference>
<accession>A0A7W5FP98</accession>
<dbReference type="AlphaFoldDB" id="A0A7W5FP98"/>
<evidence type="ECO:0000259" key="1">
    <source>
        <dbReference type="PROSITE" id="PS51186"/>
    </source>
</evidence>
<dbReference type="GO" id="GO:0016747">
    <property type="term" value="F:acyltransferase activity, transferring groups other than amino-acyl groups"/>
    <property type="evidence" value="ECO:0007669"/>
    <property type="project" value="InterPro"/>
</dbReference>
<dbReference type="SUPFAM" id="SSF55729">
    <property type="entry name" value="Acyl-CoA N-acyltransferases (Nat)"/>
    <property type="match status" value="1"/>
</dbReference>
<dbReference type="Proteomes" id="UP000570361">
    <property type="component" value="Unassembled WGS sequence"/>
</dbReference>
<feature type="domain" description="N-acetyltransferase" evidence="1">
    <location>
        <begin position="1"/>
        <end position="154"/>
    </location>
</feature>
<dbReference type="RefSeq" id="WP_183601874.1">
    <property type="nucleotide sequence ID" value="NZ_JACHXK010000010.1"/>
</dbReference>
<gene>
    <name evidence="2" type="ORF">FHS18_004080</name>
</gene>
<dbReference type="EMBL" id="JACHXK010000010">
    <property type="protein sequence ID" value="MBB3112002.1"/>
    <property type="molecule type" value="Genomic_DNA"/>
</dbReference>
<evidence type="ECO:0000313" key="3">
    <source>
        <dbReference type="Proteomes" id="UP000570361"/>
    </source>
</evidence>
<proteinExistence type="predicted"/>
<dbReference type="CDD" id="cd04301">
    <property type="entry name" value="NAT_SF"/>
    <property type="match status" value="1"/>
</dbReference>
<sequence length="160" mass="18478">MQLVRMDHPDEELLFGMYAAVYRRSFEQWGLGERETNQILQLQYRAKSMSYRNQYPQAIDFLIDLDNEAAGIAIVHEGTTLLSLIDLMVLPHFQRLGLGTQVIRLLQSEAQQRDIPVKLHVDVSNTNAYNWYVRMGFEEVSSTLTHHEMIWNPNGDSLGP</sequence>
<keyword evidence="3" id="KW-1185">Reference proteome</keyword>
<keyword evidence="2" id="KW-0689">Ribosomal protein</keyword>
<dbReference type="Gene3D" id="3.40.630.30">
    <property type="match status" value="1"/>
</dbReference>
<dbReference type="InterPro" id="IPR000182">
    <property type="entry name" value="GNAT_dom"/>
</dbReference>
<dbReference type="InterPro" id="IPR016181">
    <property type="entry name" value="Acyl_CoA_acyltransferase"/>
</dbReference>
<dbReference type="Pfam" id="PF00583">
    <property type="entry name" value="Acetyltransf_1"/>
    <property type="match status" value="1"/>
</dbReference>
<keyword evidence="2" id="KW-0687">Ribonucleoprotein</keyword>
<name>A0A7W5FP98_9BACL</name>
<comment type="caution">
    <text evidence="2">The sequence shown here is derived from an EMBL/GenBank/DDBJ whole genome shotgun (WGS) entry which is preliminary data.</text>
</comment>
<evidence type="ECO:0000313" key="2">
    <source>
        <dbReference type="EMBL" id="MBB3112002.1"/>
    </source>
</evidence>
<dbReference type="PROSITE" id="PS51186">
    <property type="entry name" value="GNAT"/>
    <property type="match status" value="1"/>
</dbReference>
<dbReference type="GO" id="GO:0005840">
    <property type="term" value="C:ribosome"/>
    <property type="evidence" value="ECO:0007669"/>
    <property type="project" value="UniProtKB-KW"/>
</dbReference>
<organism evidence="2 3">
    <name type="scientific">Paenibacillus phyllosphaerae</name>
    <dbReference type="NCBI Taxonomy" id="274593"/>
    <lineage>
        <taxon>Bacteria</taxon>
        <taxon>Bacillati</taxon>
        <taxon>Bacillota</taxon>
        <taxon>Bacilli</taxon>
        <taxon>Bacillales</taxon>
        <taxon>Paenibacillaceae</taxon>
        <taxon>Paenibacillus</taxon>
    </lineage>
</organism>